<dbReference type="EMBL" id="CP048836">
    <property type="protein sequence ID" value="QID17575.1"/>
    <property type="molecule type" value="Genomic_DNA"/>
</dbReference>
<organism evidence="3 4">
    <name type="scientific">Nitrogeniibacter mangrovi</name>
    <dbReference type="NCBI Taxonomy" id="2016596"/>
    <lineage>
        <taxon>Bacteria</taxon>
        <taxon>Pseudomonadati</taxon>
        <taxon>Pseudomonadota</taxon>
        <taxon>Betaproteobacteria</taxon>
        <taxon>Rhodocyclales</taxon>
        <taxon>Zoogloeaceae</taxon>
        <taxon>Nitrogeniibacter</taxon>
    </lineage>
</organism>
<protein>
    <submittedName>
        <fullName evidence="3">PEP-CTERM sorting domain-containing protein</fullName>
    </submittedName>
</protein>
<name>A0A6C1B403_9RHOO</name>
<sequence length="229" mass="23476">MSRPTRTHAPQPHSTTETPVMPLRHLAAAALIAAAAPAQATLIQFDLAGTMDNAIAGSSILAGQTFLASFVLDTLAPVSASTATDARHDAPYSSVDITIGGVAPAPAAGTSSFARVANQNQLDVVFNFDINTAPFSGGAAGATFGRFQMQYFTAGLLGATADLTTLDTTLLASLTPFQPQVSAGTNNDAAITLTRADVTVLSQPVPEPATLALLGLGVFGLWAQRRRVA</sequence>
<dbReference type="NCBIfam" id="TIGR02595">
    <property type="entry name" value="PEP_CTERM"/>
    <property type="match status" value="1"/>
</dbReference>
<evidence type="ECO:0000313" key="3">
    <source>
        <dbReference type="EMBL" id="QID17575.1"/>
    </source>
</evidence>
<dbReference type="AlphaFoldDB" id="A0A6C1B403"/>
<feature type="signal peptide" evidence="1">
    <location>
        <begin position="1"/>
        <end position="40"/>
    </location>
</feature>
<evidence type="ECO:0000259" key="2">
    <source>
        <dbReference type="Pfam" id="PF07589"/>
    </source>
</evidence>
<feature type="chain" id="PRO_5025465327" evidence="1">
    <location>
        <begin position="41"/>
        <end position="229"/>
    </location>
</feature>
<proteinExistence type="predicted"/>
<gene>
    <name evidence="3" type="ORF">G3580_07905</name>
</gene>
<keyword evidence="4" id="KW-1185">Reference proteome</keyword>
<evidence type="ECO:0000256" key="1">
    <source>
        <dbReference type="SAM" id="SignalP"/>
    </source>
</evidence>
<dbReference type="Pfam" id="PF07589">
    <property type="entry name" value="PEP-CTERM"/>
    <property type="match status" value="1"/>
</dbReference>
<dbReference type="InterPro" id="IPR013424">
    <property type="entry name" value="Ice-binding_C"/>
</dbReference>
<dbReference type="KEGG" id="azq:G3580_07905"/>
<evidence type="ECO:0000313" key="4">
    <source>
        <dbReference type="Proteomes" id="UP000501991"/>
    </source>
</evidence>
<reference evidence="3 4" key="1">
    <citation type="submission" date="2020-02" db="EMBL/GenBank/DDBJ databases">
        <title>Nitrogenibacter mangrovi gen. nov., sp. nov. isolated from mangrove sediment, a denitrifying betaproteobacterium.</title>
        <authorList>
            <person name="Liao H."/>
            <person name="Tian Y."/>
        </authorList>
    </citation>
    <scope>NUCLEOTIDE SEQUENCE [LARGE SCALE GENOMIC DNA]</scope>
    <source>
        <strain evidence="3 4">M9-3-2</strain>
    </source>
</reference>
<feature type="domain" description="Ice-binding protein C-terminal" evidence="2">
    <location>
        <begin position="204"/>
        <end position="227"/>
    </location>
</feature>
<accession>A0A6C1B403</accession>
<dbReference type="Proteomes" id="UP000501991">
    <property type="component" value="Chromosome"/>
</dbReference>
<keyword evidence="1" id="KW-0732">Signal</keyword>